<accession>A0A8S5RWA6</accession>
<evidence type="ECO:0000313" key="1">
    <source>
        <dbReference type="EMBL" id="DAF43052.1"/>
    </source>
</evidence>
<organism evidence="1">
    <name type="scientific">Siphoviridae sp. ct0Go27</name>
    <dbReference type="NCBI Taxonomy" id="2827761"/>
    <lineage>
        <taxon>Viruses</taxon>
        <taxon>Duplodnaviria</taxon>
        <taxon>Heunggongvirae</taxon>
        <taxon>Uroviricota</taxon>
        <taxon>Caudoviricetes</taxon>
    </lineage>
</organism>
<protein>
    <submittedName>
        <fullName evidence="1">Uncharacterized protein</fullName>
    </submittedName>
</protein>
<dbReference type="EMBL" id="BK032498">
    <property type="protein sequence ID" value="DAF43052.1"/>
    <property type="molecule type" value="Genomic_DNA"/>
</dbReference>
<name>A0A8S5RWA6_9CAUD</name>
<reference evidence="1" key="1">
    <citation type="journal article" date="2021" name="Proc. Natl. Acad. Sci. U.S.A.">
        <title>A Catalog of Tens of Thousands of Viruses from Human Metagenomes Reveals Hidden Associations with Chronic Diseases.</title>
        <authorList>
            <person name="Tisza M.J."/>
            <person name="Buck C.B."/>
        </authorList>
    </citation>
    <scope>NUCLEOTIDE SEQUENCE</scope>
    <source>
        <strain evidence="1">Ct0Go27</strain>
    </source>
</reference>
<sequence>MFWLFRLHHWKPSDFFELGYGERQIVYAFLQLEIEQRKKEWQIEQ</sequence>
<proteinExistence type="predicted"/>